<feature type="compositionally biased region" description="Basic residues" evidence="1">
    <location>
        <begin position="107"/>
        <end position="116"/>
    </location>
</feature>
<protein>
    <recommendedName>
        <fullName evidence="2">BHLH domain-containing protein</fullName>
    </recommendedName>
</protein>
<gene>
    <name evidence="3" type="ORF">CLODIP_2_CD06702</name>
</gene>
<dbReference type="PROSITE" id="PS50888">
    <property type="entry name" value="BHLH"/>
    <property type="match status" value="1"/>
</dbReference>
<sequence>MEFYPEIKQEPDLVVDQAAAPPPLLSASRWDDEDHYSPQLMDLSTKKVNNNYFFGSHPEAQHCYFEFTPAADDHDSYLQPEYEEDPLHLQPDLEQNAAVLKEGAVGRSKRTRRKASAVRSGEELESSRAVANHRERQRTKYLNTVLEDLRRIVPSLPSDKLSKKQILMLAAQYIEFLSQVVQCNQPFRGPVSRPSSPYKIREELGYCFRVWRMQTEYHGVDSPQ</sequence>
<organism evidence="3 4">
    <name type="scientific">Cloeon dipterum</name>
    <dbReference type="NCBI Taxonomy" id="197152"/>
    <lineage>
        <taxon>Eukaryota</taxon>
        <taxon>Metazoa</taxon>
        <taxon>Ecdysozoa</taxon>
        <taxon>Arthropoda</taxon>
        <taxon>Hexapoda</taxon>
        <taxon>Insecta</taxon>
        <taxon>Pterygota</taxon>
        <taxon>Palaeoptera</taxon>
        <taxon>Ephemeroptera</taxon>
        <taxon>Pisciforma</taxon>
        <taxon>Baetidae</taxon>
        <taxon>Cloeon</taxon>
    </lineage>
</organism>
<dbReference type="GO" id="GO:0046983">
    <property type="term" value="F:protein dimerization activity"/>
    <property type="evidence" value="ECO:0007669"/>
    <property type="project" value="InterPro"/>
</dbReference>
<keyword evidence="4" id="KW-1185">Reference proteome</keyword>
<dbReference type="Pfam" id="PF00010">
    <property type="entry name" value="HLH"/>
    <property type="match status" value="1"/>
</dbReference>
<evidence type="ECO:0000259" key="2">
    <source>
        <dbReference type="PROSITE" id="PS50888"/>
    </source>
</evidence>
<proteinExistence type="predicted"/>
<comment type="caution">
    <text evidence="3">The sequence shown here is derived from an EMBL/GenBank/DDBJ whole genome shotgun (WGS) entry which is preliminary data.</text>
</comment>
<evidence type="ECO:0000313" key="4">
    <source>
        <dbReference type="Proteomes" id="UP000494165"/>
    </source>
</evidence>
<dbReference type="PANTHER" id="PTHR23349">
    <property type="entry name" value="BASIC HELIX-LOOP-HELIX TRANSCRIPTION FACTOR, TWIST"/>
    <property type="match status" value="1"/>
</dbReference>
<dbReference type="GO" id="GO:0000977">
    <property type="term" value="F:RNA polymerase II transcription regulatory region sequence-specific DNA binding"/>
    <property type="evidence" value="ECO:0007669"/>
    <property type="project" value="TreeGrafter"/>
</dbReference>
<dbReference type="PANTHER" id="PTHR23349:SF70">
    <property type="entry name" value="TWIST-RELATED PROTEIN 2"/>
    <property type="match status" value="1"/>
</dbReference>
<dbReference type="InterPro" id="IPR011598">
    <property type="entry name" value="bHLH_dom"/>
</dbReference>
<dbReference type="OrthoDB" id="8583783at2759"/>
<reference evidence="3 4" key="1">
    <citation type="submission" date="2020-04" db="EMBL/GenBank/DDBJ databases">
        <authorList>
            <person name="Alioto T."/>
            <person name="Alioto T."/>
            <person name="Gomez Garrido J."/>
        </authorList>
    </citation>
    <scope>NUCLEOTIDE SEQUENCE [LARGE SCALE GENOMIC DNA]</scope>
</reference>
<dbReference type="SUPFAM" id="SSF47459">
    <property type="entry name" value="HLH, helix-loop-helix DNA-binding domain"/>
    <property type="match status" value="1"/>
</dbReference>
<dbReference type="Gene3D" id="4.10.280.10">
    <property type="entry name" value="Helix-loop-helix DNA-binding domain"/>
    <property type="match status" value="1"/>
</dbReference>
<dbReference type="Proteomes" id="UP000494165">
    <property type="component" value="Unassembled WGS sequence"/>
</dbReference>
<dbReference type="GO" id="GO:0032502">
    <property type="term" value="P:developmental process"/>
    <property type="evidence" value="ECO:0007669"/>
    <property type="project" value="TreeGrafter"/>
</dbReference>
<evidence type="ECO:0000313" key="3">
    <source>
        <dbReference type="EMBL" id="CAB3365201.1"/>
    </source>
</evidence>
<dbReference type="InterPro" id="IPR036638">
    <property type="entry name" value="HLH_DNA-bd_sf"/>
</dbReference>
<feature type="domain" description="BHLH" evidence="2">
    <location>
        <begin position="126"/>
        <end position="177"/>
    </location>
</feature>
<feature type="region of interest" description="Disordered" evidence="1">
    <location>
        <begin position="101"/>
        <end position="135"/>
    </location>
</feature>
<accession>A0A8S1CA41</accession>
<dbReference type="GO" id="GO:0000981">
    <property type="term" value="F:DNA-binding transcription factor activity, RNA polymerase II-specific"/>
    <property type="evidence" value="ECO:0007669"/>
    <property type="project" value="TreeGrafter"/>
</dbReference>
<dbReference type="AlphaFoldDB" id="A0A8S1CA41"/>
<dbReference type="EMBL" id="CADEPI010000019">
    <property type="protein sequence ID" value="CAB3365201.1"/>
    <property type="molecule type" value="Genomic_DNA"/>
</dbReference>
<dbReference type="InterPro" id="IPR050283">
    <property type="entry name" value="E-box_TF_Regulators"/>
</dbReference>
<name>A0A8S1CA41_9INSE</name>
<evidence type="ECO:0000256" key="1">
    <source>
        <dbReference type="SAM" id="MobiDB-lite"/>
    </source>
</evidence>
<dbReference type="SMART" id="SM00353">
    <property type="entry name" value="HLH"/>
    <property type="match status" value="1"/>
</dbReference>